<organism evidence="6 7">
    <name type="scientific">Dreissena polymorpha</name>
    <name type="common">Zebra mussel</name>
    <name type="synonym">Mytilus polymorpha</name>
    <dbReference type="NCBI Taxonomy" id="45954"/>
    <lineage>
        <taxon>Eukaryota</taxon>
        <taxon>Metazoa</taxon>
        <taxon>Spiralia</taxon>
        <taxon>Lophotrochozoa</taxon>
        <taxon>Mollusca</taxon>
        <taxon>Bivalvia</taxon>
        <taxon>Autobranchia</taxon>
        <taxon>Heteroconchia</taxon>
        <taxon>Euheterodonta</taxon>
        <taxon>Imparidentia</taxon>
        <taxon>Neoheterodontei</taxon>
        <taxon>Myida</taxon>
        <taxon>Dreissenoidea</taxon>
        <taxon>Dreissenidae</taxon>
        <taxon>Dreissena</taxon>
    </lineage>
</organism>
<evidence type="ECO:0000256" key="2">
    <source>
        <dbReference type="ARBA" id="ARBA00022525"/>
    </source>
</evidence>
<keyword evidence="5" id="KW-1015">Disulfide bond</keyword>
<dbReference type="SUPFAM" id="SSF82895">
    <property type="entry name" value="TSP-1 type 1 repeat"/>
    <property type="match status" value="1"/>
</dbReference>
<evidence type="ECO:0000256" key="4">
    <source>
        <dbReference type="ARBA" id="ARBA00022737"/>
    </source>
</evidence>
<dbReference type="PROSITE" id="PS50092">
    <property type="entry name" value="TSP1"/>
    <property type="match status" value="1"/>
</dbReference>
<reference evidence="6" key="1">
    <citation type="journal article" date="2019" name="bioRxiv">
        <title>The Genome of the Zebra Mussel, Dreissena polymorpha: A Resource for Invasive Species Research.</title>
        <authorList>
            <person name="McCartney M.A."/>
            <person name="Auch B."/>
            <person name="Kono T."/>
            <person name="Mallez S."/>
            <person name="Zhang Y."/>
            <person name="Obille A."/>
            <person name="Becker A."/>
            <person name="Abrahante J.E."/>
            <person name="Garbe J."/>
            <person name="Badalamenti J.P."/>
            <person name="Herman A."/>
            <person name="Mangelson H."/>
            <person name="Liachko I."/>
            <person name="Sullivan S."/>
            <person name="Sone E.D."/>
            <person name="Koren S."/>
            <person name="Silverstein K.A.T."/>
            <person name="Beckman K.B."/>
            <person name="Gohl D.M."/>
        </authorList>
    </citation>
    <scope>NUCLEOTIDE SEQUENCE</scope>
    <source>
        <strain evidence="6">Duluth1</strain>
        <tissue evidence="6">Whole animal</tissue>
    </source>
</reference>
<comment type="subcellular location">
    <subcellularLocation>
        <location evidence="1">Secreted</location>
    </subcellularLocation>
</comment>
<dbReference type="InterPro" id="IPR036383">
    <property type="entry name" value="TSP1_rpt_sf"/>
</dbReference>
<evidence type="ECO:0000313" key="7">
    <source>
        <dbReference type="Proteomes" id="UP000828390"/>
    </source>
</evidence>
<evidence type="ECO:0000256" key="5">
    <source>
        <dbReference type="ARBA" id="ARBA00023157"/>
    </source>
</evidence>
<dbReference type="Proteomes" id="UP000828390">
    <property type="component" value="Unassembled WGS sequence"/>
</dbReference>
<dbReference type="SMART" id="SM00209">
    <property type="entry name" value="TSP1"/>
    <property type="match status" value="1"/>
</dbReference>
<proteinExistence type="predicted"/>
<accession>A0A9D4RP66</accession>
<comment type="caution">
    <text evidence="6">The sequence shown here is derived from an EMBL/GenBank/DDBJ whole genome shotgun (WGS) entry which is preliminary data.</text>
</comment>
<dbReference type="InterPro" id="IPR000884">
    <property type="entry name" value="TSP1_rpt"/>
</dbReference>
<reference evidence="6" key="2">
    <citation type="submission" date="2020-11" db="EMBL/GenBank/DDBJ databases">
        <authorList>
            <person name="McCartney M.A."/>
            <person name="Auch B."/>
            <person name="Kono T."/>
            <person name="Mallez S."/>
            <person name="Becker A."/>
            <person name="Gohl D.M."/>
            <person name="Silverstein K.A.T."/>
            <person name="Koren S."/>
            <person name="Bechman K.B."/>
            <person name="Herman A."/>
            <person name="Abrahante J.E."/>
            <person name="Garbe J."/>
        </authorList>
    </citation>
    <scope>NUCLEOTIDE SEQUENCE</scope>
    <source>
        <strain evidence="6">Duluth1</strain>
        <tissue evidence="6">Whole animal</tissue>
    </source>
</reference>
<evidence type="ECO:0000256" key="3">
    <source>
        <dbReference type="ARBA" id="ARBA00022729"/>
    </source>
</evidence>
<name>A0A9D4RP66_DREPO</name>
<dbReference type="PANTHER" id="PTHR22906:SF43">
    <property type="entry name" value="PROPERDIN"/>
    <property type="match status" value="1"/>
</dbReference>
<dbReference type="FunFam" id="2.20.100.10:FF:000001">
    <property type="entry name" value="semaphorin-5A isoform X1"/>
    <property type="match status" value="1"/>
</dbReference>
<keyword evidence="2" id="KW-0964">Secreted</keyword>
<dbReference type="InterPro" id="IPR052065">
    <property type="entry name" value="Compl_asym_regulator"/>
</dbReference>
<protein>
    <submittedName>
        <fullName evidence="6">Uncharacterized protein</fullName>
    </submittedName>
</protein>
<dbReference type="Pfam" id="PF00090">
    <property type="entry name" value="TSP_1"/>
    <property type="match status" value="1"/>
</dbReference>
<dbReference type="PANTHER" id="PTHR22906">
    <property type="entry name" value="PROPERDIN"/>
    <property type="match status" value="1"/>
</dbReference>
<dbReference type="Gene3D" id="2.20.100.10">
    <property type="entry name" value="Thrombospondin type-1 (TSP1) repeat"/>
    <property type="match status" value="1"/>
</dbReference>
<evidence type="ECO:0000256" key="1">
    <source>
        <dbReference type="ARBA" id="ARBA00004613"/>
    </source>
</evidence>
<keyword evidence="4" id="KW-0677">Repeat</keyword>
<sequence>MAHRHALAPVRIRHQATEDSTVLDRLLTRKCVPINCVQCTATGQIGPRGQVARLPAMWDLERRQEPALILNQNDLVITVMAMLASIQCAKETLAIIQYTAVGQIGPRGQVAQLPVTWDLKRGQEPVLIRNQTETGTFVSEIPSRIQFVLQNHAATEVNGGWSYWGSWESCSATCGVGLKLRSRNCTNPIPLAYGKTCEGDFKDSAMNSCHTSNVY</sequence>
<keyword evidence="7" id="KW-1185">Reference proteome</keyword>
<dbReference type="AlphaFoldDB" id="A0A9D4RP66"/>
<gene>
    <name evidence="6" type="ORF">DPMN_036777</name>
</gene>
<evidence type="ECO:0000313" key="6">
    <source>
        <dbReference type="EMBL" id="KAH3873540.1"/>
    </source>
</evidence>
<keyword evidence="3" id="KW-0732">Signal</keyword>
<dbReference type="EMBL" id="JAIWYP010000002">
    <property type="protein sequence ID" value="KAH3873540.1"/>
    <property type="molecule type" value="Genomic_DNA"/>
</dbReference>